<evidence type="ECO:0000313" key="2">
    <source>
        <dbReference type="EMBL" id="NDO67217.1"/>
    </source>
</evidence>
<dbReference type="OrthoDB" id="2007883at2"/>
<gene>
    <name evidence="2" type="ORF">FMM80_00095</name>
</gene>
<organism evidence="2 3">
    <name type="scientific">Schaedlerella arabinosiphila</name>
    <dbReference type="NCBI Taxonomy" id="2044587"/>
    <lineage>
        <taxon>Bacteria</taxon>
        <taxon>Bacillati</taxon>
        <taxon>Bacillota</taxon>
        <taxon>Clostridia</taxon>
        <taxon>Lachnospirales</taxon>
        <taxon>Lachnospiraceae</taxon>
        <taxon>Schaedlerella</taxon>
    </lineage>
</organism>
<sequence length="121" mass="14406">MSENSGLTIPKPQWKKKRKRHKQSILNTEKGTCFLCARLHNDHRQKYTEDHHILFGSGQRDISEAEGLKVDLCLDHHRAGPEAVHNNQEMRELLCRIVQEEYEKSHTREEWMEISRKNYLE</sequence>
<reference evidence="2 3" key="1">
    <citation type="submission" date="2019-07" db="EMBL/GenBank/DDBJ databases">
        <title>Draft genome sequences of 15 bacterial species constituting the stable defined intestinal microbiota of the GM15 gnotobiotic mouse model.</title>
        <authorList>
            <person name="Elie C."/>
            <person name="Mathieu A."/>
            <person name="Saliou A."/>
            <person name="Darnaud M."/>
            <person name="Leulier F."/>
            <person name="Tamellini A."/>
        </authorList>
    </citation>
    <scope>NUCLEOTIDE SEQUENCE [LARGE SCALE GENOMIC DNA]</scope>
    <source>
        <strain evidence="3">ASF 502</strain>
    </source>
</reference>
<dbReference type="Proteomes" id="UP000474104">
    <property type="component" value="Unassembled WGS sequence"/>
</dbReference>
<dbReference type="AlphaFoldDB" id="A0A9X5C3Y1"/>
<dbReference type="EMBL" id="VIRB01000001">
    <property type="protein sequence ID" value="NDO67217.1"/>
    <property type="molecule type" value="Genomic_DNA"/>
</dbReference>
<feature type="compositionally biased region" description="Basic residues" evidence="1">
    <location>
        <begin position="13"/>
        <end position="23"/>
    </location>
</feature>
<comment type="caution">
    <text evidence="2">The sequence shown here is derived from an EMBL/GenBank/DDBJ whole genome shotgun (WGS) entry which is preliminary data.</text>
</comment>
<accession>A0A9X5C3Y1</accession>
<evidence type="ECO:0000256" key="1">
    <source>
        <dbReference type="SAM" id="MobiDB-lite"/>
    </source>
</evidence>
<feature type="region of interest" description="Disordered" evidence="1">
    <location>
        <begin position="1"/>
        <end position="23"/>
    </location>
</feature>
<name>A0A9X5C3Y1_9FIRM</name>
<evidence type="ECO:0000313" key="3">
    <source>
        <dbReference type="Proteomes" id="UP000474104"/>
    </source>
</evidence>
<proteinExistence type="predicted"/>
<dbReference type="RefSeq" id="WP_004068312.1">
    <property type="nucleotide sequence ID" value="NZ_VIRB01000001.1"/>
</dbReference>
<protein>
    <submittedName>
        <fullName evidence="2">Uncharacterized protein</fullName>
    </submittedName>
</protein>